<name>A0AAE8SF59_9HYPO</name>
<reference evidence="1" key="1">
    <citation type="submission" date="2018-03" db="EMBL/GenBank/DDBJ databases">
        <authorList>
            <person name="Guldener U."/>
        </authorList>
    </citation>
    <scope>NUCLEOTIDE SEQUENCE</scope>
</reference>
<dbReference type="Proteomes" id="UP001187734">
    <property type="component" value="Unassembled WGS sequence"/>
</dbReference>
<comment type="caution">
    <text evidence="1">The sequence shown here is derived from an EMBL/GenBank/DDBJ whole genome shotgun (WGS) entry which is preliminary data.</text>
</comment>
<evidence type="ECO:0000313" key="1">
    <source>
        <dbReference type="EMBL" id="SPJ73109.1"/>
    </source>
</evidence>
<proteinExistence type="predicted"/>
<gene>
    <name evidence="1" type="ORF">FTOL_02838</name>
</gene>
<evidence type="ECO:0000313" key="2">
    <source>
        <dbReference type="Proteomes" id="UP001187734"/>
    </source>
</evidence>
<organism evidence="1 2">
    <name type="scientific">Fusarium torulosum</name>
    <dbReference type="NCBI Taxonomy" id="33205"/>
    <lineage>
        <taxon>Eukaryota</taxon>
        <taxon>Fungi</taxon>
        <taxon>Dikarya</taxon>
        <taxon>Ascomycota</taxon>
        <taxon>Pezizomycotina</taxon>
        <taxon>Sordariomycetes</taxon>
        <taxon>Hypocreomycetidae</taxon>
        <taxon>Hypocreales</taxon>
        <taxon>Nectriaceae</taxon>
        <taxon>Fusarium</taxon>
    </lineage>
</organism>
<protein>
    <submittedName>
        <fullName evidence="1">Uncharacterized protein</fullName>
    </submittedName>
</protein>
<dbReference type="AlphaFoldDB" id="A0AAE8SF59"/>
<accession>A0AAE8SF59</accession>
<keyword evidence="2" id="KW-1185">Reference proteome</keyword>
<sequence length="123" mass="14168">MASPEDGDETKAVFFANYPTPDLVSQLMRHSTYKHAGELIRPAEVKGFLQYHVLKERGSPAGSFIIKYKPESQVRGWVLLLENDKQKDLAFSAVSHLRRYEVADIVYWPRQAIKAYVPYDKPR</sequence>
<dbReference type="EMBL" id="ONZP01000088">
    <property type="protein sequence ID" value="SPJ73109.1"/>
    <property type="molecule type" value="Genomic_DNA"/>
</dbReference>